<reference evidence="1 2" key="2">
    <citation type="submission" date="2008-10" db="EMBL/GenBank/DDBJ databases">
        <authorList>
            <person name="Fulton L."/>
            <person name="Clifton S."/>
            <person name="Fulton B."/>
            <person name="Xu J."/>
            <person name="Minx P."/>
            <person name="Pepin K.H."/>
            <person name="Johnson M."/>
            <person name="Bhonagiri V."/>
            <person name="Nash W.E."/>
            <person name="Mardis E.R."/>
            <person name="Wilson R.K."/>
        </authorList>
    </citation>
    <scope>NUCLEOTIDE SEQUENCE [LARGE SCALE GENOMIC DNA]</scope>
    <source>
        <strain evidence="1 2">ATCC 29098</strain>
    </source>
</reference>
<name>B6WU47_9BACT</name>
<feature type="non-terminal residue" evidence="1">
    <location>
        <position position="79"/>
    </location>
</feature>
<dbReference type="HOGENOM" id="CLU_2611521_0_0_7"/>
<gene>
    <name evidence="1" type="ORF">DESPIG_01605</name>
</gene>
<evidence type="ECO:0000313" key="2">
    <source>
        <dbReference type="Proteomes" id="UP000003676"/>
    </source>
</evidence>
<evidence type="ECO:0000313" key="1">
    <source>
        <dbReference type="EMBL" id="EEB33543.1"/>
    </source>
</evidence>
<dbReference type="EMBL" id="ABXU01000040">
    <property type="protein sequence ID" value="EEB33543.1"/>
    <property type="molecule type" value="Genomic_DNA"/>
</dbReference>
<sequence>MKEGAYCRIWRGMRPVRRFPPGIAGSPLGQATGMTAYAALSFYRSGNKVPPRQTATETFHTAQKKVFSGVGESLRGGGD</sequence>
<accession>B6WU47</accession>
<dbReference type="Proteomes" id="UP000003676">
    <property type="component" value="Unassembled WGS sequence"/>
</dbReference>
<dbReference type="AlphaFoldDB" id="B6WU47"/>
<comment type="caution">
    <text evidence="1">The sequence shown here is derived from an EMBL/GenBank/DDBJ whole genome shotgun (WGS) entry which is preliminary data.</text>
</comment>
<reference evidence="1 2" key="1">
    <citation type="submission" date="2008-10" db="EMBL/GenBank/DDBJ databases">
        <title>Draft genome sequence of Desulvovibrio piger (ATCC 29098).</title>
        <authorList>
            <person name="Sudarsanam P."/>
            <person name="Ley R."/>
            <person name="Guruge J."/>
            <person name="Turnbaugh P.J."/>
            <person name="Mahowald M."/>
            <person name="Liep D."/>
            <person name="Gordon J."/>
        </authorList>
    </citation>
    <scope>NUCLEOTIDE SEQUENCE [LARGE SCALE GENOMIC DNA]</scope>
    <source>
        <strain evidence="1 2">ATCC 29098</strain>
    </source>
</reference>
<protein>
    <submittedName>
        <fullName evidence="1">Uncharacterized protein</fullName>
    </submittedName>
</protein>
<proteinExistence type="predicted"/>
<organism evidence="1 2">
    <name type="scientific">Desulfovibrio piger ATCC 29098</name>
    <dbReference type="NCBI Taxonomy" id="411464"/>
    <lineage>
        <taxon>Bacteria</taxon>
        <taxon>Pseudomonadati</taxon>
        <taxon>Thermodesulfobacteriota</taxon>
        <taxon>Desulfovibrionia</taxon>
        <taxon>Desulfovibrionales</taxon>
        <taxon>Desulfovibrionaceae</taxon>
        <taxon>Desulfovibrio</taxon>
    </lineage>
</organism>